<reference evidence="2 3" key="1">
    <citation type="journal article" date="2005" name="Appl. Environ. Microbiol.">
        <title>Intestinal bacterial communities that produce active estrogen-like compounds enterodiol and enterolactone in humans.</title>
        <authorList>
            <person name="Clavel T."/>
            <person name="Henderson G."/>
            <person name="Alpert C.A."/>
            <person name="Philippe C."/>
            <person name="Rigottier-Gois L."/>
            <person name="Dore J."/>
            <person name="Blaut M."/>
        </authorList>
    </citation>
    <scope>NUCLEOTIDE SEQUENCE [LARGE SCALE GENOMIC DNA]</scope>
    <source>
        <strain evidence="2 3">SECO-MT75m2</strain>
    </source>
</reference>
<accession>A0A5C5BUL2</accession>
<evidence type="ECO:0000313" key="2">
    <source>
        <dbReference type="EMBL" id="TNU90035.1"/>
    </source>
</evidence>
<keyword evidence="1" id="KW-0812">Transmembrane</keyword>
<feature type="transmembrane region" description="Helical" evidence="1">
    <location>
        <begin position="226"/>
        <end position="248"/>
    </location>
</feature>
<keyword evidence="1" id="KW-0472">Membrane</keyword>
<name>A0A5C5BUL2_EGGLN</name>
<proteinExistence type="predicted"/>
<organism evidence="2 3">
    <name type="scientific">Eggerthella lenta</name>
    <name type="common">Eubacterium lentum</name>
    <dbReference type="NCBI Taxonomy" id="84112"/>
    <lineage>
        <taxon>Bacteria</taxon>
        <taxon>Bacillati</taxon>
        <taxon>Actinomycetota</taxon>
        <taxon>Coriobacteriia</taxon>
        <taxon>Eggerthellales</taxon>
        <taxon>Eggerthellaceae</taxon>
        <taxon>Eggerthella</taxon>
    </lineage>
</organism>
<feature type="transmembrane region" description="Helical" evidence="1">
    <location>
        <begin position="51"/>
        <end position="74"/>
    </location>
</feature>
<dbReference type="Proteomes" id="UP000312594">
    <property type="component" value="Unassembled WGS sequence"/>
</dbReference>
<feature type="transmembrane region" description="Helical" evidence="1">
    <location>
        <begin position="163"/>
        <end position="185"/>
    </location>
</feature>
<evidence type="ECO:0000313" key="3">
    <source>
        <dbReference type="Proteomes" id="UP000312594"/>
    </source>
</evidence>
<dbReference type="EMBL" id="VEVP01000021">
    <property type="protein sequence ID" value="TNU90035.1"/>
    <property type="molecule type" value="Genomic_DNA"/>
</dbReference>
<feature type="transmembrane region" description="Helical" evidence="1">
    <location>
        <begin position="95"/>
        <end position="122"/>
    </location>
</feature>
<gene>
    <name evidence="2" type="ORF">FIC87_09760</name>
</gene>
<dbReference type="RefSeq" id="WP_139912661.1">
    <property type="nucleotide sequence ID" value="NZ_JADNJW010000231.1"/>
</dbReference>
<sequence length="256" mass="26488">MRFLSLAVIHARMAARQRAIWVASLLLALLSMGVAVNTGLPFETGDVADLVFLAQMLAMLPPVAYAAAFTDLAAEPERLGISEVEASAPVRPMELTVARVVGALAVMTSPSAALLLFCAAGQMLHGNVWAPLQAIVLFAGVVLPAAFVAAALSALAGSLLPRIVARIVSVAAWLGTLFACSFKGVPASGGGVQFHIASDPLAQAFFGSQPFLDYQGPAPAAAPFEALALLVFKFAVAAALLAAAAAVARRRSYRRH</sequence>
<keyword evidence="1" id="KW-1133">Transmembrane helix</keyword>
<dbReference type="AlphaFoldDB" id="A0A5C5BUL2"/>
<comment type="caution">
    <text evidence="2">The sequence shown here is derived from an EMBL/GenBank/DDBJ whole genome shotgun (WGS) entry which is preliminary data.</text>
</comment>
<evidence type="ECO:0000256" key="1">
    <source>
        <dbReference type="SAM" id="Phobius"/>
    </source>
</evidence>
<feature type="transmembrane region" description="Helical" evidence="1">
    <location>
        <begin position="134"/>
        <end position="156"/>
    </location>
</feature>
<protein>
    <submittedName>
        <fullName evidence="2">Uncharacterized protein</fullName>
    </submittedName>
</protein>